<dbReference type="Proteomes" id="UP000008043">
    <property type="component" value="Chromosome"/>
</dbReference>
<dbReference type="PATRIC" id="fig|1214101.3.peg.1397"/>
<organism evidence="1 2">
    <name type="scientific">Streptomyces davaonensis (strain DSM 101723 / JCM 4913 / KCC S-0913 / 768)</name>
    <dbReference type="NCBI Taxonomy" id="1214101"/>
    <lineage>
        <taxon>Bacteria</taxon>
        <taxon>Bacillati</taxon>
        <taxon>Actinomycetota</taxon>
        <taxon>Actinomycetes</taxon>
        <taxon>Kitasatosporales</taxon>
        <taxon>Streptomycetaceae</taxon>
        <taxon>Streptomyces</taxon>
    </lineage>
</organism>
<dbReference type="KEGG" id="sdv:BN159_1380"/>
<evidence type="ECO:0000313" key="1">
    <source>
        <dbReference type="EMBL" id="CCK25759.1"/>
    </source>
</evidence>
<dbReference type="STRING" id="1214101.BN159_1380"/>
<accession>K4QZF3</accession>
<protein>
    <submittedName>
        <fullName evidence="1">Uncharacterized protein</fullName>
    </submittedName>
</protein>
<dbReference type="EMBL" id="HE971709">
    <property type="protein sequence ID" value="CCK25759.1"/>
    <property type="molecule type" value="Genomic_DNA"/>
</dbReference>
<dbReference type="RefSeq" id="WP_015656155.1">
    <property type="nucleotide sequence ID" value="NC_020504.1"/>
</dbReference>
<dbReference type="OrthoDB" id="4326986at2"/>
<dbReference type="HOGENOM" id="CLU_2425561_0_0_11"/>
<reference evidence="1 2" key="1">
    <citation type="journal article" date="2012" name="J. Bacteriol.">
        <title>Genome sequence of the bacterium Streptomyces davawensis JCM 4913 and heterologous production of the unique antibiotic roseoflavin.</title>
        <authorList>
            <person name="Jankowitsch F."/>
            <person name="Schwarz J."/>
            <person name="Ruckert C."/>
            <person name="Gust B."/>
            <person name="Szczepanowski R."/>
            <person name="Blom J."/>
            <person name="Pelzer S."/>
            <person name="Kalinowski J."/>
            <person name="Mack M."/>
        </authorList>
    </citation>
    <scope>NUCLEOTIDE SEQUENCE [LARGE SCALE GENOMIC DNA]</scope>
    <source>
        <strain evidence="2">DSM 101723 / JCM 4913 / KCC S-0913 / 768</strain>
    </source>
</reference>
<evidence type="ECO:0000313" key="2">
    <source>
        <dbReference type="Proteomes" id="UP000008043"/>
    </source>
</evidence>
<proteinExistence type="predicted"/>
<gene>
    <name evidence="1" type="ORF">BN159_1380</name>
</gene>
<dbReference type="AlphaFoldDB" id="K4QZF3"/>
<sequence>MAEDAEVRGTLTKVGEETVEVYKLELDLDDASREKLKADPRAVIQGFLESQGHTVNGLLVADLQGFDDDWPAGWLHIPSGEYRSRWFPILL</sequence>
<keyword evidence="2" id="KW-1185">Reference proteome</keyword>
<name>K4QZF3_STRDJ</name>